<dbReference type="RefSeq" id="WP_343896370.1">
    <property type="nucleotide sequence ID" value="NZ_BAAAFZ010000050.1"/>
</dbReference>
<evidence type="ECO:0000313" key="6">
    <source>
        <dbReference type="EMBL" id="GAA0591193.1"/>
    </source>
</evidence>
<dbReference type="InterPro" id="IPR001279">
    <property type="entry name" value="Metallo-B-lactamas"/>
</dbReference>
<dbReference type="SMART" id="SM00849">
    <property type="entry name" value="Lactamase_B"/>
    <property type="match status" value="1"/>
</dbReference>
<evidence type="ECO:0000256" key="1">
    <source>
        <dbReference type="ARBA" id="ARBA00001947"/>
    </source>
</evidence>
<keyword evidence="4" id="KW-0862">Zinc</keyword>
<name>A0ABN1FID2_9PROT</name>
<dbReference type="SUPFAM" id="SSF56281">
    <property type="entry name" value="Metallo-hydrolase/oxidoreductase"/>
    <property type="match status" value="1"/>
</dbReference>
<protein>
    <submittedName>
        <fullName evidence="6">MBL fold metallo-hydrolase</fullName>
    </submittedName>
</protein>
<evidence type="ECO:0000313" key="7">
    <source>
        <dbReference type="Proteomes" id="UP001501588"/>
    </source>
</evidence>
<comment type="cofactor">
    <cofactor evidence="1">
        <name>Zn(2+)</name>
        <dbReference type="ChEBI" id="CHEBI:29105"/>
    </cofactor>
</comment>
<evidence type="ECO:0000259" key="5">
    <source>
        <dbReference type="SMART" id="SM00849"/>
    </source>
</evidence>
<feature type="domain" description="Metallo-beta-lactamase" evidence="5">
    <location>
        <begin position="14"/>
        <end position="200"/>
    </location>
</feature>
<organism evidence="6 7">
    <name type="scientific">Craurococcus roseus</name>
    <dbReference type="NCBI Taxonomy" id="77585"/>
    <lineage>
        <taxon>Bacteria</taxon>
        <taxon>Pseudomonadati</taxon>
        <taxon>Pseudomonadota</taxon>
        <taxon>Alphaproteobacteria</taxon>
        <taxon>Acetobacterales</taxon>
        <taxon>Acetobacteraceae</taxon>
        <taxon>Craurococcus</taxon>
    </lineage>
</organism>
<dbReference type="CDD" id="cd07737">
    <property type="entry name" value="YcbL-like_MBL-fold"/>
    <property type="match status" value="1"/>
</dbReference>
<proteinExistence type="predicted"/>
<accession>A0ABN1FID2</accession>
<keyword evidence="7" id="KW-1185">Reference proteome</keyword>
<dbReference type="EMBL" id="BAAAFZ010000050">
    <property type="protein sequence ID" value="GAA0591193.1"/>
    <property type="molecule type" value="Genomic_DNA"/>
</dbReference>
<dbReference type="Pfam" id="PF00753">
    <property type="entry name" value="Lactamase_B"/>
    <property type="match status" value="1"/>
</dbReference>
<reference evidence="6 7" key="1">
    <citation type="journal article" date="2019" name="Int. J. Syst. Evol. Microbiol.">
        <title>The Global Catalogue of Microorganisms (GCM) 10K type strain sequencing project: providing services to taxonomists for standard genome sequencing and annotation.</title>
        <authorList>
            <consortium name="The Broad Institute Genomics Platform"/>
            <consortium name="The Broad Institute Genome Sequencing Center for Infectious Disease"/>
            <person name="Wu L."/>
            <person name="Ma J."/>
        </authorList>
    </citation>
    <scope>NUCLEOTIDE SEQUENCE [LARGE SCALE GENOMIC DNA]</scope>
    <source>
        <strain evidence="6 7">JCM 9933</strain>
    </source>
</reference>
<keyword evidence="3" id="KW-0378">Hydrolase</keyword>
<evidence type="ECO:0000256" key="4">
    <source>
        <dbReference type="ARBA" id="ARBA00022833"/>
    </source>
</evidence>
<dbReference type="PANTHER" id="PTHR46233:SF3">
    <property type="entry name" value="HYDROXYACYLGLUTATHIONE HYDROLASE GLOC"/>
    <property type="match status" value="1"/>
</dbReference>
<keyword evidence="2" id="KW-0479">Metal-binding</keyword>
<evidence type="ECO:0000256" key="3">
    <source>
        <dbReference type="ARBA" id="ARBA00022801"/>
    </source>
</evidence>
<dbReference type="Gene3D" id="3.60.15.10">
    <property type="entry name" value="Ribonuclease Z/Hydroxyacylglutathione hydrolase-like"/>
    <property type="match status" value="1"/>
</dbReference>
<dbReference type="InterPro" id="IPR051453">
    <property type="entry name" value="MBL_Glyoxalase_II"/>
</dbReference>
<sequence>MGLKAAVIPVTPFQQNCALLWDEDTGRGAVVDPGGDVDRIMAAVGETGATVERILLTHGHMDHAGGAAELRDALAAGRPTAPPIIGPDERDRFLLEGLAEQAARFGIEGARDVLPDRWLSEGDEVEVAGLPFSVLHCPGHTPGHVVFVNAALRFALVGDVLFQGSVGRTDFPYGDGPALISSIRSKLLPLGDDIVFLCGHGPGSSFGQERLRNPFLRAGG</sequence>
<dbReference type="Proteomes" id="UP001501588">
    <property type="component" value="Unassembled WGS sequence"/>
</dbReference>
<evidence type="ECO:0000256" key="2">
    <source>
        <dbReference type="ARBA" id="ARBA00022723"/>
    </source>
</evidence>
<dbReference type="PANTHER" id="PTHR46233">
    <property type="entry name" value="HYDROXYACYLGLUTATHIONE HYDROLASE GLOC"/>
    <property type="match status" value="1"/>
</dbReference>
<comment type="caution">
    <text evidence="6">The sequence shown here is derived from an EMBL/GenBank/DDBJ whole genome shotgun (WGS) entry which is preliminary data.</text>
</comment>
<gene>
    <name evidence="6" type="ORF">GCM10009416_32050</name>
</gene>
<dbReference type="InterPro" id="IPR036866">
    <property type="entry name" value="RibonucZ/Hydroxyglut_hydro"/>
</dbReference>